<dbReference type="CDD" id="cd20336">
    <property type="entry name" value="Rcat_RBR"/>
    <property type="match status" value="1"/>
</dbReference>
<dbReference type="Proteomes" id="UP000008694">
    <property type="component" value="Unassembled WGS sequence"/>
</dbReference>
<name>D7LWF6_ARALL</name>
<evidence type="ECO:0000256" key="9">
    <source>
        <dbReference type="PROSITE-ProRule" id="PRU00175"/>
    </source>
</evidence>
<evidence type="ECO:0000256" key="4">
    <source>
        <dbReference type="ARBA" id="ARBA00022737"/>
    </source>
</evidence>
<evidence type="ECO:0000256" key="5">
    <source>
        <dbReference type="ARBA" id="ARBA00022771"/>
    </source>
</evidence>
<evidence type="ECO:0000256" key="2">
    <source>
        <dbReference type="ARBA" id="ARBA00022679"/>
    </source>
</evidence>
<dbReference type="GO" id="GO:0008270">
    <property type="term" value="F:zinc ion binding"/>
    <property type="evidence" value="ECO:0007669"/>
    <property type="project" value="UniProtKB-KW"/>
</dbReference>
<dbReference type="InterPro" id="IPR017907">
    <property type="entry name" value="Znf_RING_CS"/>
</dbReference>
<evidence type="ECO:0000256" key="1">
    <source>
        <dbReference type="ARBA" id="ARBA00004370"/>
    </source>
</evidence>
<dbReference type="SMART" id="SM00647">
    <property type="entry name" value="IBR"/>
    <property type="match status" value="1"/>
</dbReference>
<dbReference type="eggNOG" id="KOG1032">
    <property type="taxonomic scope" value="Eukaryota"/>
</dbReference>
<dbReference type="Gramene" id="scaffold_503181.1">
    <property type="protein sequence ID" value="scaffold_503181.1"/>
    <property type="gene ID" value="scaffold_503181.1"/>
</dbReference>
<dbReference type="PROSITE" id="PS51873">
    <property type="entry name" value="TRIAD"/>
    <property type="match status" value="1"/>
</dbReference>
<dbReference type="Pfam" id="PF16016">
    <property type="entry name" value="VASt"/>
    <property type="match status" value="1"/>
</dbReference>
<keyword evidence="2" id="KW-0808">Transferase</keyword>
<keyword evidence="5 9" id="KW-0863">Zinc-finger</keyword>
<feature type="domain" description="RING-type" evidence="10">
    <location>
        <begin position="89"/>
        <end position="131"/>
    </location>
</feature>
<evidence type="ECO:0008006" key="15">
    <source>
        <dbReference type="Google" id="ProtNLM"/>
    </source>
</evidence>
<evidence type="ECO:0000259" key="12">
    <source>
        <dbReference type="PROSITE" id="PS51873"/>
    </source>
</evidence>
<dbReference type="Pfam" id="PF01485">
    <property type="entry name" value="IBR"/>
    <property type="match status" value="1"/>
</dbReference>
<dbReference type="PROSITE" id="PS00518">
    <property type="entry name" value="ZF_RING_1"/>
    <property type="match status" value="1"/>
</dbReference>
<feature type="domain" description="RING-type" evidence="12">
    <location>
        <begin position="85"/>
        <end position="269"/>
    </location>
</feature>
<dbReference type="EMBL" id="GL348717">
    <property type="protein sequence ID" value="EFH54541.1"/>
    <property type="molecule type" value="Genomic_DNA"/>
</dbReference>
<dbReference type="GO" id="GO:0016740">
    <property type="term" value="F:transferase activity"/>
    <property type="evidence" value="ECO:0007669"/>
    <property type="project" value="UniProtKB-KW"/>
</dbReference>
<comment type="subcellular location">
    <subcellularLocation>
        <location evidence="1">Membrane</location>
    </subcellularLocation>
</comment>
<dbReference type="GO" id="GO:0016020">
    <property type="term" value="C:membrane"/>
    <property type="evidence" value="ECO:0007669"/>
    <property type="project" value="UniProtKB-SubCell"/>
</dbReference>
<dbReference type="SUPFAM" id="SSF57850">
    <property type="entry name" value="RING/U-box"/>
    <property type="match status" value="2"/>
</dbReference>
<proteinExistence type="predicted"/>
<keyword evidence="8" id="KW-0472">Membrane</keyword>
<evidence type="ECO:0000256" key="7">
    <source>
        <dbReference type="ARBA" id="ARBA00022833"/>
    </source>
</evidence>
<dbReference type="AlphaFoldDB" id="D7LWF6"/>
<evidence type="ECO:0000259" key="11">
    <source>
        <dbReference type="PROSITE" id="PS51778"/>
    </source>
</evidence>
<sequence length="671" mass="75763">MASFDLHVSSKMGVRPGFEILGPVSVKYYQRDAVHKISEILQICPDDAFTLLKCFRWCGDHVLDGWFDGLIDTSKYLLCPSPNDDEFCCGICFDTLPILKAAPSLCGHLYCKGCMKDHGSTVLDTKCPHEKCDRTLGLGLVKASASPRDFEKYRRFSMRSYIEDSTTRKWCPSPNCNCAIALKDPSSILLAGHYPADCSIAINWLSFEHNEKCNNWKKVNARLCPNCMKPIHRESGCNHMSCRCGFEFCWVCLRRCFGGGWHYPCIPPVSTSSTGVPEEMQLIPPVSDIEVRYRSIFDLRGKICEKAEIYCRTFHTVQTKMAWFEMLYAMQIRRCLSISKWICALASFYGLDLNQFVKIQGRRRAGIRSESQTGPAWHSLGIPSGQIRRSQHALINSSIRILTRMDAGGHWCSRGLLMERAESALRAHSSSVKGGGKVQVKAPEDTAAVPVKFQAFIKEQVLVNITISAREDKNLNIEPWHTAEEYDGQVREIKFRSICNSPMCPPDTPVTEWQHVVLSPEKKVLVFETVQQPHDVPFGSYFEVHCRWRLEAKDETSSVIDIRVGVHFKKWCLMQSKIKAGAIGEYKKDVEVMLEVALSYLKSHSSSSSLGDIEKSALSIISNTRKHTLKPNLPKSKSFSKFHSPASQLKIIQRHYSSSFILLKCICGKGN</sequence>
<evidence type="ECO:0000313" key="13">
    <source>
        <dbReference type="EMBL" id="EFH54541.1"/>
    </source>
</evidence>
<reference evidence="14" key="1">
    <citation type="journal article" date="2011" name="Nat. Genet.">
        <title>The Arabidopsis lyrata genome sequence and the basis of rapid genome size change.</title>
        <authorList>
            <person name="Hu T.T."/>
            <person name="Pattyn P."/>
            <person name="Bakker E.G."/>
            <person name="Cao J."/>
            <person name="Cheng J.-F."/>
            <person name="Clark R.M."/>
            <person name="Fahlgren N."/>
            <person name="Fawcett J.A."/>
            <person name="Grimwood J."/>
            <person name="Gundlach H."/>
            <person name="Haberer G."/>
            <person name="Hollister J.D."/>
            <person name="Ossowski S."/>
            <person name="Ottilar R.P."/>
            <person name="Salamov A.A."/>
            <person name="Schneeberger K."/>
            <person name="Spannagl M."/>
            <person name="Wang X."/>
            <person name="Yang L."/>
            <person name="Nasrallah M.E."/>
            <person name="Bergelson J."/>
            <person name="Carrington J.C."/>
            <person name="Gaut B.S."/>
            <person name="Schmutz J."/>
            <person name="Mayer K.F.X."/>
            <person name="Van de Peer Y."/>
            <person name="Grigoriev I.V."/>
            <person name="Nordborg M."/>
            <person name="Weigel D."/>
            <person name="Guo Y.-L."/>
        </authorList>
    </citation>
    <scope>NUCLEOTIDE SEQUENCE [LARGE SCALE GENOMIC DNA]</scope>
    <source>
        <strain evidence="14">cv. MN47</strain>
    </source>
</reference>
<dbReference type="PROSITE" id="PS51778">
    <property type="entry name" value="VAST"/>
    <property type="match status" value="1"/>
</dbReference>
<dbReference type="InterPro" id="IPR001841">
    <property type="entry name" value="Znf_RING"/>
</dbReference>
<dbReference type="InterPro" id="IPR044066">
    <property type="entry name" value="TRIAD_supradom"/>
</dbReference>
<dbReference type="InterPro" id="IPR013083">
    <property type="entry name" value="Znf_RING/FYVE/PHD"/>
</dbReference>
<dbReference type="STRING" id="81972.D7LWF6"/>
<evidence type="ECO:0000313" key="14">
    <source>
        <dbReference type="Proteomes" id="UP000008694"/>
    </source>
</evidence>
<dbReference type="eggNOG" id="KOG1815">
    <property type="taxonomic scope" value="Eukaryota"/>
</dbReference>
<dbReference type="InterPro" id="IPR044655">
    <property type="entry name" value="BAGP1-like"/>
</dbReference>
<keyword evidence="6" id="KW-0833">Ubl conjugation pathway</keyword>
<dbReference type="InterPro" id="IPR031968">
    <property type="entry name" value="VASt"/>
</dbReference>
<evidence type="ECO:0000259" key="10">
    <source>
        <dbReference type="PROSITE" id="PS50089"/>
    </source>
</evidence>
<keyword evidence="14" id="KW-1185">Reference proteome</keyword>
<dbReference type="PANTHER" id="PTHR47038">
    <property type="entry name" value="BAG-ASSOCIATED GRAM PROTEIN 1"/>
    <property type="match status" value="1"/>
</dbReference>
<dbReference type="Gene3D" id="1.20.120.1750">
    <property type="match status" value="1"/>
</dbReference>
<keyword evidence="3" id="KW-0479">Metal-binding</keyword>
<feature type="domain" description="VASt" evidence="11">
    <location>
        <begin position="437"/>
        <end position="605"/>
    </location>
</feature>
<dbReference type="Gene3D" id="3.30.40.10">
    <property type="entry name" value="Zinc/RING finger domain, C3HC4 (zinc finger)"/>
    <property type="match status" value="1"/>
</dbReference>
<dbReference type="PANTHER" id="PTHR47038:SF1">
    <property type="entry name" value="BAG-ASSOCIATED GRAM PROTEIN 1"/>
    <property type="match status" value="1"/>
</dbReference>
<dbReference type="PROSITE" id="PS50089">
    <property type="entry name" value="ZF_RING_2"/>
    <property type="match status" value="1"/>
</dbReference>
<keyword evidence="7" id="KW-0862">Zinc</keyword>
<accession>D7LWF6</accession>
<evidence type="ECO:0000256" key="8">
    <source>
        <dbReference type="ARBA" id="ARBA00023136"/>
    </source>
</evidence>
<protein>
    <recommendedName>
        <fullName evidence="15">Zinc finger family protein</fullName>
    </recommendedName>
</protein>
<gene>
    <name evidence="13" type="ORF">ARALYDRAFT_907477</name>
</gene>
<keyword evidence="4" id="KW-0677">Repeat</keyword>
<evidence type="ECO:0000256" key="6">
    <source>
        <dbReference type="ARBA" id="ARBA00022786"/>
    </source>
</evidence>
<organism evidence="14">
    <name type="scientific">Arabidopsis lyrata subsp. lyrata</name>
    <name type="common">Lyre-leaved rock-cress</name>
    <dbReference type="NCBI Taxonomy" id="81972"/>
    <lineage>
        <taxon>Eukaryota</taxon>
        <taxon>Viridiplantae</taxon>
        <taxon>Streptophyta</taxon>
        <taxon>Embryophyta</taxon>
        <taxon>Tracheophyta</taxon>
        <taxon>Spermatophyta</taxon>
        <taxon>Magnoliopsida</taxon>
        <taxon>eudicotyledons</taxon>
        <taxon>Gunneridae</taxon>
        <taxon>Pentapetalae</taxon>
        <taxon>rosids</taxon>
        <taxon>malvids</taxon>
        <taxon>Brassicales</taxon>
        <taxon>Brassicaceae</taxon>
        <taxon>Camelineae</taxon>
        <taxon>Arabidopsis</taxon>
    </lineage>
</organism>
<dbReference type="HOGENOM" id="CLU_409613_0_0_1"/>
<dbReference type="InterPro" id="IPR002867">
    <property type="entry name" value="IBR_dom"/>
</dbReference>
<evidence type="ECO:0000256" key="3">
    <source>
        <dbReference type="ARBA" id="ARBA00022723"/>
    </source>
</evidence>
<dbReference type="Pfam" id="PF26200">
    <property type="entry name" value="Rcat_RNF216"/>
    <property type="match status" value="1"/>
</dbReference>